<reference evidence="1 2" key="1">
    <citation type="journal article" date="2020" name="Biotechnol. Biofuels">
        <title>New insights from the biogas microbiome by comprehensive genome-resolved metagenomics of nearly 1600 species originating from multiple anaerobic digesters.</title>
        <authorList>
            <person name="Campanaro S."/>
            <person name="Treu L."/>
            <person name="Rodriguez-R L.M."/>
            <person name="Kovalovszki A."/>
            <person name="Ziels R.M."/>
            <person name="Maus I."/>
            <person name="Zhu X."/>
            <person name="Kougias P.G."/>
            <person name="Basile A."/>
            <person name="Luo G."/>
            <person name="Schluter A."/>
            <person name="Konstantinidis K.T."/>
            <person name="Angelidaki I."/>
        </authorList>
    </citation>
    <scope>NUCLEOTIDE SEQUENCE [LARGE SCALE GENOMIC DNA]</scope>
    <source>
        <strain evidence="1">AS27yjCOA_157</strain>
    </source>
</reference>
<gene>
    <name evidence="1" type="ORF">GX426_01650</name>
</gene>
<dbReference type="AlphaFoldDB" id="A0A7K4AFP4"/>
<organism evidence="1 2">
    <name type="scientific">Methanothrix soehngenii</name>
    <name type="common">Methanosaeta concilii</name>
    <dbReference type="NCBI Taxonomy" id="2223"/>
    <lineage>
        <taxon>Archaea</taxon>
        <taxon>Methanobacteriati</taxon>
        <taxon>Methanobacteriota</taxon>
        <taxon>Stenosarchaea group</taxon>
        <taxon>Methanomicrobia</taxon>
        <taxon>Methanotrichales</taxon>
        <taxon>Methanotrichaceae</taxon>
        <taxon>Methanothrix</taxon>
    </lineage>
</organism>
<evidence type="ECO:0000313" key="1">
    <source>
        <dbReference type="EMBL" id="NLJ21803.1"/>
    </source>
</evidence>
<protein>
    <submittedName>
        <fullName evidence="1">Uncharacterized protein</fullName>
    </submittedName>
</protein>
<dbReference type="RefSeq" id="WP_276619488.1">
    <property type="nucleotide sequence ID" value="NZ_JAVEPU010000227.1"/>
</dbReference>
<accession>A0A7K4AFP4</accession>
<dbReference type="Proteomes" id="UP000544742">
    <property type="component" value="Unassembled WGS sequence"/>
</dbReference>
<evidence type="ECO:0000313" key="2">
    <source>
        <dbReference type="Proteomes" id="UP000544742"/>
    </source>
</evidence>
<dbReference type="EMBL" id="JAAYUN010000027">
    <property type="protein sequence ID" value="NLJ21803.1"/>
    <property type="molecule type" value="Genomic_DNA"/>
</dbReference>
<name>A0A7K4AFP4_METSH</name>
<comment type="caution">
    <text evidence="1">The sequence shown here is derived from an EMBL/GenBank/DDBJ whole genome shotgun (WGS) entry which is preliminary data.</text>
</comment>
<sequence>MIDVLWLQGEAIVAAFEVEHTTTIYSGLLRMADLVSMQPNLKLDLFIVAPDERREKVFYEINRPAFARLKPPLPKICRFIPYLELKKEVEQIGNRIRYMRQEFISEIAESCEPDYT</sequence>
<proteinExistence type="predicted"/>